<gene>
    <name evidence="4" type="ORF">BN1208_1073</name>
</gene>
<dbReference type="InterPro" id="IPR055396">
    <property type="entry name" value="DUF7088"/>
</dbReference>
<feature type="domain" description="DUF7088" evidence="3">
    <location>
        <begin position="45"/>
        <end position="123"/>
    </location>
</feature>
<dbReference type="InterPro" id="IPR019196">
    <property type="entry name" value="ABC_transp_unknown"/>
</dbReference>
<evidence type="ECO:0000313" key="5">
    <source>
        <dbReference type="Proteomes" id="UP000064007"/>
    </source>
</evidence>
<dbReference type="InterPro" id="IPR029062">
    <property type="entry name" value="Class_I_gatase-like"/>
</dbReference>
<feature type="domain" description="ABC-type uncharacterised transport system" evidence="2">
    <location>
        <begin position="158"/>
        <end position="393"/>
    </location>
</feature>
<feature type="transmembrane region" description="Helical" evidence="1">
    <location>
        <begin position="12"/>
        <end position="33"/>
    </location>
</feature>
<keyword evidence="1" id="KW-1133">Transmembrane helix</keyword>
<dbReference type="KEGG" id="mbat:BN1208_1073"/>
<keyword evidence="1" id="KW-0812">Transmembrane</keyword>
<dbReference type="AlphaFoldDB" id="A0A0D6EWZ4"/>
<evidence type="ECO:0000259" key="2">
    <source>
        <dbReference type="Pfam" id="PF09822"/>
    </source>
</evidence>
<dbReference type="STRING" id="1581557.BN1208_1073"/>
<dbReference type="SUPFAM" id="SSF52317">
    <property type="entry name" value="Class I glutamine amidotransferase-like"/>
    <property type="match status" value="1"/>
</dbReference>
<dbReference type="EMBL" id="LN827929">
    <property type="protein sequence ID" value="CEZ19954.1"/>
    <property type="molecule type" value="Genomic_DNA"/>
</dbReference>
<dbReference type="Pfam" id="PF09822">
    <property type="entry name" value="ABC_transp_aux"/>
    <property type="match status" value="1"/>
</dbReference>
<dbReference type="RefSeq" id="WP_046488611.1">
    <property type="nucleotide sequence ID" value="NZ_LN827929.1"/>
</dbReference>
<dbReference type="HOGENOM" id="CLU_018716_0_0_4"/>
<accession>A0A0D6EWZ4</accession>
<name>A0A0D6EWZ4_9PROT</name>
<dbReference type="Pfam" id="PF23357">
    <property type="entry name" value="DUF7088"/>
    <property type="match status" value="1"/>
</dbReference>
<evidence type="ECO:0000259" key="3">
    <source>
        <dbReference type="Pfam" id="PF23357"/>
    </source>
</evidence>
<sequence length="461" mass="51533">MKVNPKLRLQILIQNSFFVVLFIALIFLLGFLANQYKFSKDITQANRNTLTIGSINVLKQMQGPITLTVFASEDDVNNGDTFRQGIINFMARYQRTKPDINVKFISPIKEPKLAQENGIKEDGEVVVEYQKRSEHIKPPFAEQEMTNLFMRLSRTSQRAVMYLDGHGERNLIGLKNNDVGEFGKQLESKGLKFANLNLTIESEVPLNGSMLVIASPQKTISPIEAKKIKKFLESGGNLLWLLDDNNFRGLDEIAAYLGLSVSSGQVIDPAEKVEGVNENIASASSYGEHAITRNFMLGTRFSNAHEVNAKGTLDNGWEVSKLIEVSPNGWLESSQVMTNQKPTFDKSKDKAGPINIAVALQRVYGKKGQRVVVVGNGNFLSNTFITNGGNLDLGINMINWLSGDDNLISIQPMPLKDVNVTIPDNQMSFIIAWTVFHSFEYFIPIGFFALGILFWFKRRKA</sequence>
<reference evidence="5" key="1">
    <citation type="submission" date="2014-12" db="EMBL/GenBank/DDBJ databases">
        <authorList>
            <person name="Salcher M.M."/>
        </authorList>
    </citation>
    <scope>NUCLEOTIDE SEQUENCE [LARGE SCALE GENOMIC DNA]</scope>
    <source>
        <strain evidence="5">MMS-10A-171</strain>
    </source>
</reference>
<dbReference type="OrthoDB" id="8530910at2"/>
<evidence type="ECO:0000313" key="4">
    <source>
        <dbReference type="EMBL" id="CEZ19954.1"/>
    </source>
</evidence>
<proteinExistence type="predicted"/>
<keyword evidence="5" id="KW-1185">Reference proteome</keyword>
<protein>
    <submittedName>
        <fullName evidence="4">Uncharacterized protein</fullName>
    </submittedName>
</protein>
<keyword evidence="1" id="KW-0472">Membrane</keyword>
<organism evidence="4 5">
    <name type="scientific">Candidatus Methylopumilus planktonicus</name>
    <dbReference type="NCBI Taxonomy" id="1581557"/>
    <lineage>
        <taxon>Bacteria</taxon>
        <taxon>Pseudomonadati</taxon>
        <taxon>Pseudomonadota</taxon>
        <taxon>Betaproteobacteria</taxon>
        <taxon>Nitrosomonadales</taxon>
        <taxon>Methylophilaceae</taxon>
        <taxon>Candidatus Methylopumilus</taxon>
    </lineage>
</organism>
<evidence type="ECO:0000256" key="1">
    <source>
        <dbReference type="SAM" id="Phobius"/>
    </source>
</evidence>
<feature type="transmembrane region" description="Helical" evidence="1">
    <location>
        <begin position="430"/>
        <end position="456"/>
    </location>
</feature>
<dbReference type="Proteomes" id="UP000064007">
    <property type="component" value="Chromosome 1"/>
</dbReference>